<dbReference type="AlphaFoldDB" id="A0A164LA92"/>
<proteinExistence type="predicted"/>
<organism evidence="1 2">
    <name type="scientific">Bacillus cereus</name>
    <dbReference type="NCBI Taxonomy" id="1396"/>
    <lineage>
        <taxon>Bacteria</taxon>
        <taxon>Bacillati</taxon>
        <taxon>Bacillota</taxon>
        <taxon>Bacilli</taxon>
        <taxon>Bacillales</taxon>
        <taxon>Bacillaceae</taxon>
        <taxon>Bacillus</taxon>
        <taxon>Bacillus cereus group</taxon>
    </lineage>
</organism>
<dbReference type="Proteomes" id="UP000076482">
    <property type="component" value="Unassembled WGS sequence"/>
</dbReference>
<evidence type="ECO:0000313" key="1">
    <source>
        <dbReference type="EMBL" id="KZD55595.1"/>
    </source>
</evidence>
<evidence type="ECO:0000313" key="2">
    <source>
        <dbReference type="Proteomes" id="UP000076482"/>
    </source>
</evidence>
<accession>A0A164LA92</accession>
<protein>
    <submittedName>
        <fullName evidence="1">Uncharacterized protein</fullName>
    </submittedName>
</protein>
<name>A0A164LA92_BACCE</name>
<dbReference type="EMBL" id="LJKE01000104">
    <property type="protein sequence ID" value="KZD55595.1"/>
    <property type="molecule type" value="Genomic_DNA"/>
</dbReference>
<dbReference type="PATRIC" id="fig|1396.535.peg.5892"/>
<comment type="caution">
    <text evidence="1">The sequence shown here is derived from an EMBL/GenBank/DDBJ whole genome shotgun (WGS) entry which is preliminary data.</text>
</comment>
<gene>
    <name evidence="1" type="ORF">B4088_5340</name>
</gene>
<sequence length="189" mass="22288">MIEIELTLYCEKVLLQRLFYRKQLIQSLLILVVECILKLFTTCSRQRKTYLFHKNRFIRLYIIQINPFNRGENNMKMKITTLNRARDILELRELVKVYGDGCGFGALGGHWFSDKLIFELAEEFPHLIYISPSKKLYVEPTKIAHQKSINKIEERDLSVSELYDSIFLGRTIEERGLLASKLYDSLFSK</sequence>
<reference evidence="1 2" key="1">
    <citation type="submission" date="2015-09" db="EMBL/GenBank/DDBJ databases">
        <title>Bacillus cereus food isolates.</title>
        <authorList>
            <person name="Boekhorst J."/>
        </authorList>
    </citation>
    <scope>NUCLEOTIDE SEQUENCE [LARGE SCALE GENOMIC DNA]</scope>
    <source>
        <strain evidence="1 2">B4088</strain>
    </source>
</reference>